<dbReference type="InterPro" id="IPR011527">
    <property type="entry name" value="ABC1_TM_dom"/>
</dbReference>
<keyword evidence="4" id="KW-0067">ATP-binding</keyword>
<evidence type="ECO:0000259" key="8">
    <source>
        <dbReference type="PROSITE" id="PS50893"/>
    </source>
</evidence>
<evidence type="ECO:0000256" key="3">
    <source>
        <dbReference type="ARBA" id="ARBA00022741"/>
    </source>
</evidence>
<dbReference type="CDD" id="cd03228">
    <property type="entry name" value="ABCC_MRP_Like"/>
    <property type="match status" value="1"/>
</dbReference>
<dbReference type="EMBL" id="QXXQ01000017">
    <property type="protein sequence ID" value="RID90088.1"/>
    <property type="molecule type" value="Genomic_DNA"/>
</dbReference>
<dbReference type="InterPro" id="IPR003593">
    <property type="entry name" value="AAA+_ATPase"/>
</dbReference>
<evidence type="ECO:0000256" key="2">
    <source>
        <dbReference type="ARBA" id="ARBA00022692"/>
    </source>
</evidence>
<protein>
    <submittedName>
        <fullName evidence="10">Cyclic peptide export ABC transporter</fullName>
    </submittedName>
</protein>
<dbReference type="GO" id="GO:1904680">
    <property type="term" value="F:peptide transmembrane transporter activity"/>
    <property type="evidence" value="ECO:0007669"/>
    <property type="project" value="InterPro"/>
</dbReference>
<dbReference type="PROSITE" id="PS50929">
    <property type="entry name" value="ABC_TM1F"/>
    <property type="match status" value="1"/>
</dbReference>
<feature type="domain" description="ABC transmembrane type-1" evidence="9">
    <location>
        <begin position="14"/>
        <end position="288"/>
    </location>
</feature>
<keyword evidence="11" id="KW-1185">Reference proteome</keyword>
<evidence type="ECO:0000313" key="11">
    <source>
        <dbReference type="Proteomes" id="UP000266649"/>
    </source>
</evidence>
<proteinExistence type="predicted"/>
<dbReference type="GO" id="GO:0005886">
    <property type="term" value="C:plasma membrane"/>
    <property type="evidence" value="ECO:0007669"/>
    <property type="project" value="UniProtKB-SubCell"/>
</dbReference>
<accession>A0A398BNI5</accession>
<organism evidence="10 11">
    <name type="scientific">Gemmobacter lutimaris</name>
    <dbReference type="NCBI Taxonomy" id="2306023"/>
    <lineage>
        <taxon>Bacteria</taxon>
        <taxon>Pseudomonadati</taxon>
        <taxon>Pseudomonadota</taxon>
        <taxon>Alphaproteobacteria</taxon>
        <taxon>Rhodobacterales</taxon>
        <taxon>Paracoccaceae</taxon>
        <taxon>Gemmobacter</taxon>
    </lineage>
</organism>
<feature type="transmembrane region" description="Helical" evidence="7">
    <location>
        <begin position="118"/>
        <end position="143"/>
    </location>
</feature>
<evidence type="ECO:0000256" key="6">
    <source>
        <dbReference type="ARBA" id="ARBA00023136"/>
    </source>
</evidence>
<dbReference type="InterPro" id="IPR005898">
    <property type="entry name" value="Cyc_pep_transpt_SyrD/YojI"/>
</dbReference>
<evidence type="ECO:0000256" key="5">
    <source>
        <dbReference type="ARBA" id="ARBA00022989"/>
    </source>
</evidence>
<feature type="transmembrane region" description="Helical" evidence="7">
    <location>
        <begin position="12"/>
        <end position="36"/>
    </location>
</feature>
<evidence type="ECO:0000256" key="4">
    <source>
        <dbReference type="ARBA" id="ARBA00022840"/>
    </source>
</evidence>
<keyword evidence="2 7" id="KW-0812">Transmembrane</keyword>
<keyword evidence="3" id="KW-0547">Nucleotide-binding</keyword>
<dbReference type="GO" id="GO:0016887">
    <property type="term" value="F:ATP hydrolysis activity"/>
    <property type="evidence" value="ECO:0007669"/>
    <property type="project" value="InterPro"/>
</dbReference>
<dbReference type="Gene3D" id="3.40.50.300">
    <property type="entry name" value="P-loop containing nucleotide triphosphate hydrolases"/>
    <property type="match status" value="1"/>
</dbReference>
<dbReference type="Proteomes" id="UP000266649">
    <property type="component" value="Unassembled WGS sequence"/>
</dbReference>
<dbReference type="GO" id="GO:0034040">
    <property type="term" value="F:ATPase-coupled lipid transmembrane transporter activity"/>
    <property type="evidence" value="ECO:0007669"/>
    <property type="project" value="TreeGrafter"/>
</dbReference>
<evidence type="ECO:0000256" key="7">
    <source>
        <dbReference type="SAM" id="Phobius"/>
    </source>
</evidence>
<dbReference type="GO" id="GO:0015833">
    <property type="term" value="P:peptide transport"/>
    <property type="evidence" value="ECO:0007669"/>
    <property type="project" value="InterPro"/>
</dbReference>
<dbReference type="Pfam" id="PF00005">
    <property type="entry name" value="ABC_tran"/>
    <property type="match status" value="1"/>
</dbReference>
<dbReference type="InterPro" id="IPR036640">
    <property type="entry name" value="ABC1_TM_sf"/>
</dbReference>
<feature type="transmembrane region" description="Helical" evidence="7">
    <location>
        <begin position="231"/>
        <end position="253"/>
    </location>
</feature>
<dbReference type="GO" id="GO:0005524">
    <property type="term" value="F:ATP binding"/>
    <property type="evidence" value="ECO:0007669"/>
    <property type="project" value="UniProtKB-KW"/>
</dbReference>
<gene>
    <name evidence="10" type="ORF">D2N39_19560</name>
</gene>
<dbReference type="PROSITE" id="PS50893">
    <property type="entry name" value="ABC_TRANSPORTER_2"/>
    <property type="match status" value="1"/>
</dbReference>
<evidence type="ECO:0000256" key="1">
    <source>
        <dbReference type="ARBA" id="ARBA00004651"/>
    </source>
</evidence>
<keyword evidence="6 7" id="KW-0472">Membrane</keyword>
<comment type="subcellular location">
    <subcellularLocation>
        <location evidence="1">Cell membrane</location>
        <topology evidence="1">Multi-pass membrane protein</topology>
    </subcellularLocation>
</comment>
<dbReference type="SUPFAM" id="SSF52540">
    <property type="entry name" value="P-loop containing nucleoside triphosphate hydrolases"/>
    <property type="match status" value="1"/>
</dbReference>
<dbReference type="OrthoDB" id="9760776at2"/>
<reference evidence="10 11" key="1">
    <citation type="submission" date="2018-09" db="EMBL/GenBank/DDBJ databases">
        <title>Gemmobacter lutimaris sp. nov., a marine bacterium isolated from tidal flat.</title>
        <authorList>
            <person name="Lee D.W."/>
            <person name="Yoo Y."/>
            <person name="Kim J.-J."/>
            <person name="Kim B.S."/>
        </authorList>
    </citation>
    <scope>NUCLEOTIDE SEQUENCE [LARGE SCALE GENOMIC DNA]</scope>
    <source>
        <strain evidence="10 11">YJ-T1-11</strain>
    </source>
</reference>
<dbReference type="SMART" id="SM00382">
    <property type="entry name" value="AAA"/>
    <property type="match status" value="1"/>
</dbReference>
<sequence length="533" mass="57787">MNRLLSTLFRAAPGGAALSVLASLASGAGAAIMAIVISRALEAESRSLALAVAFFTAAAVHFSLRVLSEVWLIRLAQKVLLDLRLTLARRLLATPQIRLQEIGRQPLLTILTRDMDSFVGAVQLVPLLIGNLLLILGCFGYLAWVDWQICAAVFACLLVGASLFKLAERRPIARIFRLREEIDQLYIRQRALIEGAKELQLNSPRGAHYIDRVIGPAAAGVARSYVGAMSAYIWVVNIGNSLFYLVIGVVLFLMPGLTGRDMLPAVLLMLYLVRPVSEVMISLPALRQSAVALERIEQLSADLDPAATLPPPMPVQDHIALRGVTHSYARDSEDGVFTLGPIDLTLRRGEVVFLVGGNGSGKTTLAMLLCGLYHPEGGGIAVDGQPVTEATLASYRQAFSAVFADFHLFEQLPGSDDPGMEAKARSLIADLRMAHKVTVRNGCLSTTDLSTGQRKRLALVSAYLEDRPVYLFDEWAADQDPVFKAVFYTELLPELKARGKAVLVITHDDAYFGCADRVVKLADGRIVTDAEGA</sequence>
<dbReference type="GO" id="GO:0140359">
    <property type="term" value="F:ABC-type transporter activity"/>
    <property type="evidence" value="ECO:0007669"/>
    <property type="project" value="InterPro"/>
</dbReference>
<dbReference type="AlphaFoldDB" id="A0A398BNI5"/>
<dbReference type="RefSeq" id="WP_054301240.1">
    <property type="nucleotide sequence ID" value="NZ_QXXQ01000017.1"/>
</dbReference>
<feature type="domain" description="ABC transporter" evidence="8">
    <location>
        <begin position="319"/>
        <end position="533"/>
    </location>
</feature>
<dbReference type="InterPro" id="IPR039421">
    <property type="entry name" value="Type_1_exporter"/>
</dbReference>
<keyword evidence="5 7" id="KW-1133">Transmembrane helix</keyword>
<feature type="transmembrane region" description="Helical" evidence="7">
    <location>
        <begin position="149"/>
        <end position="167"/>
    </location>
</feature>
<comment type="caution">
    <text evidence="10">The sequence shown here is derived from an EMBL/GenBank/DDBJ whole genome shotgun (WGS) entry which is preliminary data.</text>
</comment>
<dbReference type="InterPro" id="IPR027417">
    <property type="entry name" value="P-loop_NTPase"/>
</dbReference>
<dbReference type="Gene3D" id="1.20.1560.10">
    <property type="entry name" value="ABC transporter type 1, transmembrane domain"/>
    <property type="match status" value="1"/>
</dbReference>
<name>A0A398BNI5_9RHOB</name>
<dbReference type="NCBIfam" id="TIGR01194">
    <property type="entry name" value="cyc_pep_trnsptr"/>
    <property type="match status" value="1"/>
</dbReference>
<dbReference type="SUPFAM" id="SSF90123">
    <property type="entry name" value="ABC transporter transmembrane region"/>
    <property type="match status" value="1"/>
</dbReference>
<dbReference type="InterPro" id="IPR003439">
    <property type="entry name" value="ABC_transporter-like_ATP-bd"/>
</dbReference>
<dbReference type="PANTHER" id="PTHR24221:SF654">
    <property type="entry name" value="ATP-BINDING CASSETTE SUB-FAMILY B MEMBER 6"/>
    <property type="match status" value="1"/>
</dbReference>
<evidence type="ECO:0000259" key="9">
    <source>
        <dbReference type="PROSITE" id="PS50929"/>
    </source>
</evidence>
<dbReference type="PANTHER" id="PTHR24221">
    <property type="entry name" value="ATP-BINDING CASSETTE SUB-FAMILY B"/>
    <property type="match status" value="1"/>
</dbReference>
<evidence type="ECO:0000313" key="10">
    <source>
        <dbReference type="EMBL" id="RID90088.1"/>
    </source>
</evidence>